<reference evidence="1 2" key="1">
    <citation type="submission" date="2017-03" db="EMBL/GenBank/DDBJ databases">
        <title>Genomes of endolithic fungi from Antarctica.</title>
        <authorList>
            <person name="Coleine C."/>
            <person name="Masonjones S."/>
            <person name="Stajich J.E."/>
        </authorList>
    </citation>
    <scope>NUCLEOTIDE SEQUENCE [LARGE SCALE GENOMIC DNA]</scope>
    <source>
        <strain evidence="1 2">CCFEE 5184</strain>
    </source>
</reference>
<dbReference type="Proteomes" id="UP000309340">
    <property type="component" value="Unassembled WGS sequence"/>
</dbReference>
<proteinExistence type="predicted"/>
<name>A0A4U0XG12_9PEZI</name>
<comment type="caution">
    <text evidence="1">The sequence shown here is derived from an EMBL/GenBank/DDBJ whole genome shotgun (WGS) entry which is preliminary data.</text>
</comment>
<keyword evidence="2" id="KW-1185">Reference proteome</keyword>
<protein>
    <submittedName>
        <fullName evidence="1">Uncharacterized protein</fullName>
    </submittedName>
</protein>
<evidence type="ECO:0000313" key="1">
    <source>
        <dbReference type="EMBL" id="TKA75870.1"/>
    </source>
</evidence>
<dbReference type="STRING" id="329884.A0A4U0XG12"/>
<sequence length="253" mass="27746">MSRDEVLAARLEQTAATDESGNIAYDLSPVGPTPSAAVEPTAYFDPSMQTEGLSWCIDLTAPDSTFILPVVLWLSISANIIFRRTAGGSKTAASPKTEDATPRKAELKFDDFTTGPMDPKALKVLTAPTYGDNTSGERFLGFLPPINNAQRIGLCIAMALGGAMLQMPAAVLLYFIPSLAVGATDLDPLYESMYQATRALQEAELAPRRNQDVIKKRHKAFEEAVFAIDWEVFKHERCGKKRREYFSEGAQFE</sequence>
<dbReference type="EMBL" id="NAJQ01000180">
    <property type="protein sequence ID" value="TKA75870.1"/>
    <property type="molecule type" value="Genomic_DNA"/>
</dbReference>
<dbReference type="AlphaFoldDB" id="A0A4U0XG12"/>
<organism evidence="1 2">
    <name type="scientific">Friedmanniomyces simplex</name>
    <dbReference type="NCBI Taxonomy" id="329884"/>
    <lineage>
        <taxon>Eukaryota</taxon>
        <taxon>Fungi</taxon>
        <taxon>Dikarya</taxon>
        <taxon>Ascomycota</taxon>
        <taxon>Pezizomycotina</taxon>
        <taxon>Dothideomycetes</taxon>
        <taxon>Dothideomycetidae</taxon>
        <taxon>Mycosphaerellales</taxon>
        <taxon>Teratosphaeriaceae</taxon>
        <taxon>Friedmanniomyces</taxon>
    </lineage>
</organism>
<gene>
    <name evidence="1" type="ORF">B0A55_04854</name>
</gene>
<accession>A0A4U0XG12</accession>
<evidence type="ECO:0000313" key="2">
    <source>
        <dbReference type="Proteomes" id="UP000309340"/>
    </source>
</evidence>
<dbReference type="OrthoDB" id="2148490at2759"/>